<proteinExistence type="predicted"/>
<dbReference type="Proteomes" id="UP000070700">
    <property type="component" value="Unassembled WGS sequence"/>
</dbReference>
<dbReference type="KEGG" id="psco:LY89DRAFT_722692"/>
<accession>A0A194WUC9</accession>
<evidence type="ECO:0000256" key="2">
    <source>
        <dbReference type="ARBA" id="ARBA00012483"/>
    </source>
</evidence>
<protein>
    <recommendedName>
        <fullName evidence="2">RING-type E3 ubiquitin transferase</fullName>
        <ecNumber evidence="2">2.3.2.27</ecNumber>
    </recommendedName>
</protein>
<dbReference type="EMBL" id="KQ947426">
    <property type="protein sequence ID" value="KUJ11568.1"/>
    <property type="molecule type" value="Genomic_DNA"/>
</dbReference>
<organism evidence="7 8">
    <name type="scientific">Mollisia scopiformis</name>
    <name type="common">Conifer needle endophyte fungus</name>
    <name type="synonym">Phialocephala scopiformis</name>
    <dbReference type="NCBI Taxonomy" id="149040"/>
    <lineage>
        <taxon>Eukaryota</taxon>
        <taxon>Fungi</taxon>
        <taxon>Dikarya</taxon>
        <taxon>Ascomycota</taxon>
        <taxon>Pezizomycotina</taxon>
        <taxon>Leotiomycetes</taxon>
        <taxon>Helotiales</taxon>
        <taxon>Mollisiaceae</taxon>
        <taxon>Mollisia</taxon>
    </lineage>
</organism>
<feature type="region of interest" description="Disordered" evidence="6">
    <location>
        <begin position="64"/>
        <end position="83"/>
    </location>
</feature>
<gene>
    <name evidence="7" type="ORF">LY89DRAFT_722692</name>
</gene>
<dbReference type="OrthoDB" id="444265at2759"/>
<dbReference type="GO" id="GO:0000209">
    <property type="term" value="P:protein polyubiquitination"/>
    <property type="evidence" value="ECO:0007669"/>
    <property type="project" value="TreeGrafter"/>
</dbReference>
<evidence type="ECO:0000256" key="4">
    <source>
        <dbReference type="ARBA" id="ARBA00023015"/>
    </source>
</evidence>
<evidence type="ECO:0000256" key="1">
    <source>
        <dbReference type="ARBA" id="ARBA00000900"/>
    </source>
</evidence>
<dbReference type="PANTHER" id="PTHR46077">
    <property type="entry name" value="E3 UBIQUITIN-PROTEIN LIGASE TOPORS"/>
    <property type="match status" value="1"/>
</dbReference>
<reference evidence="7 8" key="1">
    <citation type="submission" date="2015-10" db="EMBL/GenBank/DDBJ databases">
        <title>Full genome of DAOMC 229536 Phialocephala scopiformis, a fungal endophyte of spruce producing the potent anti-insectan compound rugulosin.</title>
        <authorList>
            <consortium name="DOE Joint Genome Institute"/>
            <person name="Walker A.K."/>
            <person name="Frasz S.L."/>
            <person name="Seifert K.A."/>
            <person name="Miller J.D."/>
            <person name="Mondo S.J."/>
            <person name="Labutti K."/>
            <person name="Lipzen A."/>
            <person name="Dockter R."/>
            <person name="Kennedy M."/>
            <person name="Grigoriev I.V."/>
            <person name="Spatafora J.W."/>
        </authorList>
    </citation>
    <scope>NUCLEOTIDE SEQUENCE [LARGE SCALE GENOMIC DNA]</scope>
    <source>
        <strain evidence="7 8">CBS 120377</strain>
    </source>
</reference>
<evidence type="ECO:0000256" key="5">
    <source>
        <dbReference type="ARBA" id="ARBA00023163"/>
    </source>
</evidence>
<dbReference type="EC" id="2.3.2.27" evidence="2"/>
<dbReference type="RefSeq" id="XP_018065923.1">
    <property type="nucleotide sequence ID" value="XM_018218750.1"/>
</dbReference>
<sequence>MLRNLSWRLGDLVEQCEAQPCRHNNFDYLCLITWLQEQATCQLCKSDVHEVRYELGEDGRQGKVYKLTGRSGPETSSDRAEERLSRSVYEDETIQRQRFVYRLDLYSLHVGPNRRQPAASRYRELSPQLFMTDPELVSRARMWPRRELRVFKILYADGDSLDDHDPIRRRRAGNAEFLLKYTVAILKTMDFFLIPKSQSSVEQLYLPWILFGQTLPN</sequence>
<comment type="catalytic activity">
    <reaction evidence="1">
        <text>S-ubiquitinyl-[E2 ubiquitin-conjugating enzyme]-L-cysteine + [acceptor protein]-L-lysine = [E2 ubiquitin-conjugating enzyme]-L-cysteine + N(6)-ubiquitinyl-[acceptor protein]-L-lysine.</text>
        <dbReference type="EC" id="2.3.2.27"/>
    </reaction>
</comment>
<dbReference type="PANTHER" id="PTHR46077:SF1">
    <property type="entry name" value="TOP1 BINDING ARGININE_SERINE RICH PROTEIN, E3 UBIQUITIN LIGASE"/>
    <property type="match status" value="1"/>
</dbReference>
<dbReference type="GO" id="GO:0006513">
    <property type="term" value="P:protein monoubiquitination"/>
    <property type="evidence" value="ECO:0007669"/>
    <property type="project" value="TreeGrafter"/>
</dbReference>
<keyword evidence="4" id="KW-0805">Transcription regulation</keyword>
<dbReference type="InterPro" id="IPR013083">
    <property type="entry name" value="Znf_RING/FYVE/PHD"/>
</dbReference>
<dbReference type="GO" id="GO:0061630">
    <property type="term" value="F:ubiquitin protein ligase activity"/>
    <property type="evidence" value="ECO:0007669"/>
    <property type="project" value="UniProtKB-EC"/>
</dbReference>
<keyword evidence="8" id="KW-1185">Reference proteome</keyword>
<dbReference type="SUPFAM" id="SSF57850">
    <property type="entry name" value="RING/U-box"/>
    <property type="match status" value="1"/>
</dbReference>
<dbReference type="GeneID" id="28828476"/>
<evidence type="ECO:0000313" key="8">
    <source>
        <dbReference type="Proteomes" id="UP000070700"/>
    </source>
</evidence>
<evidence type="ECO:0000256" key="6">
    <source>
        <dbReference type="SAM" id="MobiDB-lite"/>
    </source>
</evidence>
<dbReference type="AlphaFoldDB" id="A0A194WUC9"/>
<name>A0A194WUC9_MOLSC</name>
<evidence type="ECO:0000256" key="3">
    <source>
        <dbReference type="ARBA" id="ARBA00022679"/>
    </source>
</evidence>
<keyword evidence="3" id="KW-0808">Transferase</keyword>
<evidence type="ECO:0000313" key="7">
    <source>
        <dbReference type="EMBL" id="KUJ11568.1"/>
    </source>
</evidence>
<keyword evidence="5" id="KW-0804">Transcription</keyword>
<dbReference type="Gene3D" id="3.30.40.10">
    <property type="entry name" value="Zinc/RING finger domain, C3HC4 (zinc finger)"/>
    <property type="match status" value="1"/>
</dbReference>
<dbReference type="InParanoid" id="A0A194WUC9"/>